<gene>
    <name evidence="1" type="ORF">ZOSMA_16G00560</name>
</gene>
<sequence length="113" mass="13173">MGFSIATTTSILYRSVGIPTFYNRAIKHVKHYADRPLSQDSPKPIRLFEAELTTKEDTYMLREDKQRIPRDWRLLDSSSIGTSQRQSWLPSASLHNPLLRQQRLGCGWVRRDL</sequence>
<name>A0A0K9PSZ1_ZOSMR</name>
<evidence type="ECO:0000313" key="1">
    <source>
        <dbReference type="EMBL" id="KMZ72091.1"/>
    </source>
</evidence>
<protein>
    <submittedName>
        <fullName evidence="1">Uncharacterized protein</fullName>
    </submittedName>
</protein>
<dbReference type="Proteomes" id="UP000036987">
    <property type="component" value="Unassembled WGS sequence"/>
</dbReference>
<proteinExistence type="predicted"/>
<accession>A0A0K9PSZ1</accession>
<dbReference type="EMBL" id="LFYR01000643">
    <property type="protein sequence ID" value="KMZ72091.1"/>
    <property type="molecule type" value="Genomic_DNA"/>
</dbReference>
<dbReference type="AlphaFoldDB" id="A0A0K9PSZ1"/>
<dbReference type="OrthoDB" id="10608459at2759"/>
<organism evidence="1 2">
    <name type="scientific">Zostera marina</name>
    <name type="common">Eelgrass</name>
    <dbReference type="NCBI Taxonomy" id="29655"/>
    <lineage>
        <taxon>Eukaryota</taxon>
        <taxon>Viridiplantae</taxon>
        <taxon>Streptophyta</taxon>
        <taxon>Embryophyta</taxon>
        <taxon>Tracheophyta</taxon>
        <taxon>Spermatophyta</taxon>
        <taxon>Magnoliopsida</taxon>
        <taxon>Liliopsida</taxon>
        <taxon>Zosteraceae</taxon>
        <taxon>Zostera</taxon>
    </lineage>
</organism>
<keyword evidence="2" id="KW-1185">Reference proteome</keyword>
<comment type="caution">
    <text evidence="1">The sequence shown here is derived from an EMBL/GenBank/DDBJ whole genome shotgun (WGS) entry which is preliminary data.</text>
</comment>
<reference evidence="2" key="1">
    <citation type="journal article" date="2016" name="Nature">
        <title>The genome of the seagrass Zostera marina reveals angiosperm adaptation to the sea.</title>
        <authorList>
            <person name="Olsen J.L."/>
            <person name="Rouze P."/>
            <person name="Verhelst B."/>
            <person name="Lin Y.-C."/>
            <person name="Bayer T."/>
            <person name="Collen J."/>
            <person name="Dattolo E."/>
            <person name="De Paoli E."/>
            <person name="Dittami S."/>
            <person name="Maumus F."/>
            <person name="Michel G."/>
            <person name="Kersting A."/>
            <person name="Lauritano C."/>
            <person name="Lohaus R."/>
            <person name="Toepel M."/>
            <person name="Tonon T."/>
            <person name="Vanneste K."/>
            <person name="Amirebrahimi M."/>
            <person name="Brakel J."/>
            <person name="Bostroem C."/>
            <person name="Chovatia M."/>
            <person name="Grimwood J."/>
            <person name="Jenkins J.W."/>
            <person name="Jueterbock A."/>
            <person name="Mraz A."/>
            <person name="Stam W.T."/>
            <person name="Tice H."/>
            <person name="Bornberg-Bauer E."/>
            <person name="Green P.J."/>
            <person name="Pearson G.A."/>
            <person name="Procaccini G."/>
            <person name="Duarte C.M."/>
            <person name="Schmutz J."/>
            <person name="Reusch T.B.H."/>
            <person name="Van de Peer Y."/>
        </authorList>
    </citation>
    <scope>NUCLEOTIDE SEQUENCE [LARGE SCALE GENOMIC DNA]</scope>
    <source>
        <strain evidence="2">cv. Finnish</strain>
    </source>
</reference>
<evidence type="ECO:0000313" key="2">
    <source>
        <dbReference type="Proteomes" id="UP000036987"/>
    </source>
</evidence>
<dbReference type="STRING" id="29655.A0A0K9PSZ1"/>